<dbReference type="PANTHER" id="PTHR45947">
    <property type="entry name" value="SULFOQUINOVOSYL TRANSFERASE SQD2"/>
    <property type="match status" value="1"/>
</dbReference>
<dbReference type="RefSeq" id="WP_054404508.1">
    <property type="nucleotide sequence ID" value="NZ_LIUT01000006.1"/>
</dbReference>
<keyword evidence="2" id="KW-0808">Transferase</keyword>
<dbReference type="PANTHER" id="PTHR45947:SF3">
    <property type="entry name" value="SULFOQUINOVOSYL TRANSFERASE SQD2"/>
    <property type="match status" value="1"/>
</dbReference>
<dbReference type="InterPro" id="IPR001296">
    <property type="entry name" value="Glyco_trans_1"/>
</dbReference>
<gene>
    <name evidence="2" type="ORF">AM231_21905</name>
</gene>
<dbReference type="Gene3D" id="3.40.50.2000">
    <property type="entry name" value="Glycogen Phosphorylase B"/>
    <property type="match status" value="2"/>
</dbReference>
<evidence type="ECO:0000313" key="3">
    <source>
        <dbReference type="Proteomes" id="UP000036932"/>
    </source>
</evidence>
<dbReference type="GO" id="GO:0016757">
    <property type="term" value="F:glycosyltransferase activity"/>
    <property type="evidence" value="ECO:0007669"/>
    <property type="project" value="InterPro"/>
</dbReference>
<dbReference type="Proteomes" id="UP000036932">
    <property type="component" value="Unassembled WGS sequence"/>
</dbReference>
<protein>
    <submittedName>
        <fullName evidence="2">Glycosyl transferase</fullName>
    </submittedName>
</protein>
<evidence type="ECO:0000259" key="1">
    <source>
        <dbReference type="Pfam" id="PF00534"/>
    </source>
</evidence>
<dbReference type="AlphaFoldDB" id="A0A0M1N384"/>
<dbReference type="EMBL" id="LIUT01000006">
    <property type="protein sequence ID" value="KOR76611.1"/>
    <property type="molecule type" value="Genomic_DNA"/>
</dbReference>
<keyword evidence="3" id="KW-1185">Reference proteome</keyword>
<name>A0A0M1N384_9BACL</name>
<dbReference type="OrthoDB" id="9801609at2"/>
<evidence type="ECO:0000313" key="2">
    <source>
        <dbReference type="EMBL" id="KOR76611.1"/>
    </source>
</evidence>
<dbReference type="Pfam" id="PF00534">
    <property type="entry name" value="Glycos_transf_1"/>
    <property type="match status" value="1"/>
</dbReference>
<dbReference type="PATRIC" id="fig|1705565.3.peg.495"/>
<reference evidence="3" key="1">
    <citation type="submission" date="2015-08" db="EMBL/GenBank/DDBJ databases">
        <title>Genome sequencing project for genomic taxonomy and phylogenomics of Bacillus-like bacteria.</title>
        <authorList>
            <person name="Liu B."/>
            <person name="Wang J."/>
            <person name="Zhu Y."/>
            <person name="Liu G."/>
            <person name="Chen Q."/>
            <person name="Chen Z."/>
            <person name="Lan J."/>
            <person name="Che J."/>
            <person name="Ge C."/>
            <person name="Shi H."/>
            <person name="Pan Z."/>
            <person name="Liu X."/>
        </authorList>
    </citation>
    <scope>NUCLEOTIDE SEQUENCE [LARGE SCALE GENOMIC DNA]</scope>
    <source>
        <strain evidence="3">FJAT-22460</strain>
    </source>
</reference>
<feature type="domain" description="Glycosyl transferase family 1" evidence="1">
    <location>
        <begin position="191"/>
        <end position="331"/>
    </location>
</feature>
<organism evidence="2 3">
    <name type="scientific">Paenibacillus solani</name>
    <dbReference type="NCBI Taxonomy" id="1705565"/>
    <lineage>
        <taxon>Bacteria</taxon>
        <taxon>Bacillati</taxon>
        <taxon>Bacillota</taxon>
        <taxon>Bacilli</taxon>
        <taxon>Bacillales</taxon>
        <taxon>Paenibacillaceae</taxon>
        <taxon>Paenibacillus</taxon>
    </lineage>
</organism>
<accession>A0A0M1N384</accession>
<dbReference type="InterPro" id="IPR050194">
    <property type="entry name" value="Glycosyltransferase_grp1"/>
</dbReference>
<proteinExistence type="predicted"/>
<dbReference type="SUPFAM" id="SSF53756">
    <property type="entry name" value="UDP-Glycosyltransferase/glycogen phosphorylase"/>
    <property type="match status" value="1"/>
</dbReference>
<sequence length="379" mass="43139">MRNVKVAIVHDYLNQMGGAERVVAVFRKMFPEAPIYTTIVDQEKLLPELKDAVIHTTWMQRIPGILRRFKLFFWLYPFAVSSMKLKGYDLILSSSSAYAKGARKERGSVHVCYCHTPMRFAWDFEGYMEGVAVPRSLKRIAKWLTYPLQRWDRSNSARVDRLIANSTIVKERISRTYGVKAPIIFPPVDISRFSVSEDGPGDYFLVVSRLVSYKRMDLAVQACTRLGQKLLIVGDGTDRQRLEQLAGDTVTFLGRRSDEEVVRYMQHCKALIFPGIEDFGITPLEVNACGRPIIAYRGGGALDTVVAEQTGLFFEEQSVESLMEAIKHFETYDWDADRIRLHAEAFSEDVFMERLQSSIEGAMNAKERGAKVAQMEGSY</sequence>
<comment type="caution">
    <text evidence="2">The sequence shown here is derived from an EMBL/GenBank/DDBJ whole genome shotgun (WGS) entry which is preliminary data.</text>
</comment>